<evidence type="ECO:0000256" key="1">
    <source>
        <dbReference type="SAM" id="MobiDB-lite"/>
    </source>
</evidence>
<dbReference type="AlphaFoldDB" id="A0A1S4M3I7"/>
<sequence length="140" mass="15443">TGTAGESKEAHSPRSSPFRFDGGANPTKRRRPRRRSHGSLLAGAPFSSREQRDVERARKGRERGGDPREHATATTHPPAHQKKKKKEGINKRNCVINPAFPPRHNPSLHQSSEREVPFDTAQNKNQKIPASTGPSTSGRS</sequence>
<evidence type="ECO:0000313" key="2">
    <source>
        <dbReference type="EnsemblMetazoa" id="ISCW023446-PA"/>
    </source>
</evidence>
<dbReference type="Proteomes" id="UP000001555">
    <property type="component" value="Unassembled WGS sequence"/>
</dbReference>
<proteinExistence type="predicted"/>
<dbReference type="EMBL" id="ABJB010819212">
    <property type="status" value="NOT_ANNOTATED_CDS"/>
    <property type="molecule type" value="Genomic_DNA"/>
</dbReference>
<evidence type="ECO:0000313" key="3">
    <source>
        <dbReference type="Proteomes" id="UP000001555"/>
    </source>
</evidence>
<feature type="compositionally biased region" description="Basic and acidic residues" evidence="1">
    <location>
        <begin position="49"/>
        <end position="71"/>
    </location>
</feature>
<name>A0A1S4M3I7_IXOSC</name>
<accession>A0A1S4M3I7</accession>
<feature type="compositionally biased region" description="Basic and acidic residues" evidence="1">
    <location>
        <begin position="1"/>
        <end position="12"/>
    </location>
</feature>
<reference evidence="2" key="2">
    <citation type="submission" date="2020-05" db="UniProtKB">
        <authorList>
            <consortium name="EnsemblMetazoa"/>
        </authorList>
    </citation>
    <scope>IDENTIFICATION</scope>
    <source>
        <strain evidence="2">wikel</strain>
    </source>
</reference>
<keyword evidence="3" id="KW-1185">Reference proteome</keyword>
<protein>
    <submittedName>
        <fullName evidence="2">Uncharacterized protein</fullName>
    </submittedName>
</protein>
<feature type="region of interest" description="Disordered" evidence="1">
    <location>
        <begin position="1"/>
        <end position="140"/>
    </location>
</feature>
<dbReference type="InParanoid" id="A0A1S4M3I7"/>
<organism evidence="2 3">
    <name type="scientific">Ixodes scapularis</name>
    <name type="common">Black-legged tick</name>
    <name type="synonym">Deer tick</name>
    <dbReference type="NCBI Taxonomy" id="6945"/>
    <lineage>
        <taxon>Eukaryota</taxon>
        <taxon>Metazoa</taxon>
        <taxon>Ecdysozoa</taxon>
        <taxon>Arthropoda</taxon>
        <taxon>Chelicerata</taxon>
        <taxon>Arachnida</taxon>
        <taxon>Acari</taxon>
        <taxon>Parasitiformes</taxon>
        <taxon>Ixodida</taxon>
        <taxon>Ixodoidea</taxon>
        <taxon>Ixodidae</taxon>
        <taxon>Ixodinae</taxon>
        <taxon>Ixodes</taxon>
    </lineage>
</organism>
<feature type="compositionally biased region" description="Polar residues" evidence="1">
    <location>
        <begin position="120"/>
        <end position="140"/>
    </location>
</feature>
<reference evidence="3" key="1">
    <citation type="submission" date="2008-03" db="EMBL/GenBank/DDBJ databases">
        <title>Annotation of Ixodes scapularis.</title>
        <authorList>
            <consortium name="Ixodes scapularis Genome Project Consortium"/>
            <person name="Caler E."/>
            <person name="Hannick L.I."/>
            <person name="Bidwell S."/>
            <person name="Joardar V."/>
            <person name="Thiagarajan M."/>
            <person name="Amedeo P."/>
            <person name="Galinsky K.J."/>
            <person name="Schobel S."/>
            <person name="Inman J."/>
            <person name="Hostetler J."/>
            <person name="Miller J."/>
            <person name="Hammond M."/>
            <person name="Megy K."/>
            <person name="Lawson D."/>
            <person name="Kodira C."/>
            <person name="Sutton G."/>
            <person name="Meyer J."/>
            <person name="Hill C.A."/>
            <person name="Birren B."/>
            <person name="Nene V."/>
            <person name="Collins F."/>
            <person name="Alarcon-Chaidez F."/>
            <person name="Wikel S."/>
            <person name="Strausberg R."/>
        </authorList>
    </citation>
    <scope>NUCLEOTIDE SEQUENCE [LARGE SCALE GENOMIC DNA]</scope>
    <source>
        <strain evidence="3">Wikel</strain>
    </source>
</reference>
<dbReference type="EnsemblMetazoa" id="ISCW023446-RA">
    <property type="protein sequence ID" value="ISCW023446-PA"/>
    <property type="gene ID" value="ISCW023446"/>
</dbReference>
<feature type="compositionally biased region" description="Basic residues" evidence="1">
    <location>
        <begin position="27"/>
        <end position="37"/>
    </location>
</feature>
<dbReference type="VEuPathDB" id="VectorBase:ISCW023446"/>